<dbReference type="InterPro" id="IPR016181">
    <property type="entry name" value="Acyl_CoA_acyltransferase"/>
</dbReference>
<keyword evidence="2" id="KW-1185">Reference proteome</keyword>
<dbReference type="InterPro" id="IPR000182">
    <property type="entry name" value="GNAT_dom"/>
</dbReference>
<sequence length="145" mass="16466">MIKALDRNELENALPLVWSVFCEYEAVNYPESGKQAFWDAIHSEEYLNMLSAYGAFEEDSLVGIIATRNEGSHIALFFVDGKYQNKGIGRSLWTAVIENSSAKEITVHSSLYAKDIYRKLGFSQEGDLREVDGIQYIPMIYKNVI</sequence>
<dbReference type="PANTHER" id="PTHR43451">
    <property type="entry name" value="ACETYLTRANSFERASE (GNAT) FAMILY PROTEIN"/>
    <property type="match status" value="1"/>
</dbReference>
<organism evidence="1 2">
    <name type="scientific">Ruminiclostridium herbifermentans</name>
    <dbReference type="NCBI Taxonomy" id="2488810"/>
    <lineage>
        <taxon>Bacteria</taxon>
        <taxon>Bacillati</taxon>
        <taxon>Bacillota</taxon>
        <taxon>Clostridia</taxon>
        <taxon>Eubacteriales</taxon>
        <taxon>Oscillospiraceae</taxon>
        <taxon>Ruminiclostridium</taxon>
    </lineage>
</organism>
<dbReference type="SUPFAM" id="SSF55729">
    <property type="entry name" value="Acyl-CoA N-acyltransferases (Nat)"/>
    <property type="match status" value="1"/>
</dbReference>
<dbReference type="KEGG" id="rher:EHE19_013390"/>
<dbReference type="PROSITE" id="PS51186">
    <property type="entry name" value="GNAT"/>
    <property type="match status" value="1"/>
</dbReference>
<keyword evidence="1" id="KW-0808">Transferase</keyword>
<accession>A0A4U7JG13</accession>
<dbReference type="AlphaFoldDB" id="A0A4U7JG13"/>
<name>A0A4U7JG13_9FIRM</name>
<gene>
    <name evidence="1" type="ORF">EHE19_013390</name>
</gene>
<dbReference type="RefSeq" id="WP_137698355.1">
    <property type="nucleotide sequence ID" value="NZ_CP061336.1"/>
</dbReference>
<reference evidence="1 2" key="1">
    <citation type="submission" date="2020-09" db="EMBL/GenBank/DDBJ databases">
        <title>Characterization and genome sequencing of Ruminiclostridium sp. nov. MA18.</title>
        <authorList>
            <person name="Rettenmaier R."/>
            <person name="Kowollik M.-L."/>
            <person name="Liebl W."/>
            <person name="Zverlov V."/>
        </authorList>
    </citation>
    <scope>NUCLEOTIDE SEQUENCE [LARGE SCALE GENOMIC DNA]</scope>
    <source>
        <strain evidence="1 2">MA18</strain>
    </source>
</reference>
<dbReference type="Pfam" id="PF13673">
    <property type="entry name" value="Acetyltransf_10"/>
    <property type="match status" value="1"/>
</dbReference>
<protein>
    <submittedName>
        <fullName evidence="1">GNAT family N-acetyltransferase</fullName>
    </submittedName>
</protein>
<dbReference type="Gene3D" id="3.40.630.30">
    <property type="match status" value="1"/>
</dbReference>
<proteinExistence type="predicted"/>
<dbReference type="CDD" id="cd04301">
    <property type="entry name" value="NAT_SF"/>
    <property type="match status" value="1"/>
</dbReference>
<dbReference type="OrthoDB" id="307526at2"/>
<evidence type="ECO:0000313" key="2">
    <source>
        <dbReference type="Proteomes" id="UP000306409"/>
    </source>
</evidence>
<dbReference type="PANTHER" id="PTHR43451:SF1">
    <property type="entry name" value="ACETYLTRANSFERASE"/>
    <property type="match status" value="1"/>
</dbReference>
<dbReference type="GO" id="GO:0016747">
    <property type="term" value="F:acyltransferase activity, transferring groups other than amino-acyl groups"/>
    <property type="evidence" value="ECO:0007669"/>
    <property type="project" value="InterPro"/>
</dbReference>
<dbReference type="Proteomes" id="UP000306409">
    <property type="component" value="Chromosome"/>
</dbReference>
<evidence type="ECO:0000313" key="1">
    <source>
        <dbReference type="EMBL" id="QNU68884.1"/>
    </source>
</evidence>
<dbReference type="EMBL" id="CP061336">
    <property type="protein sequence ID" value="QNU68884.1"/>
    <property type="molecule type" value="Genomic_DNA"/>
</dbReference>
<dbReference type="InterPro" id="IPR052564">
    <property type="entry name" value="N-acetyltrans/Recomb-assoc"/>
</dbReference>